<evidence type="ECO:0000256" key="13">
    <source>
        <dbReference type="ARBA" id="ARBA00041418"/>
    </source>
</evidence>
<keyword evidence="6" id="KW-0573">Peptidoglycan synthesis</keyword>
<evidence type="ECO:0000256" key="14">
    <source>
        <dbReference type="ARBA" id="ARBA00044770"/>
    </source>
</evidence>
<evidence type="ECO:0000256" key="10">
    <source>
        <dbReference type="ARBA" id="ARBA00033270"/>
    </source>
</evidence>
<evidence type="ECO:0000256" key="6">
    <source>
        <dbReference type="ARBA" id="ARBA00022984"/>
    </source>
</evidence>
<keyword evidence="3" id="KW-0808">Transferase</keyword>
<evidence type="ECO:0000256" key="15">
    <source>
        <dbReference type="ARBA" id="ARBA00049902"/>
    </source>
</evidence>
<evidence type="ECO:0000313" key="18">
    <source>
        <dbReference type="EMBL" id="RPA61323.1"/>
    </source>
</evidence>
<dbReference type="GO" id="GO:0005886">
    <property type="term" value="C:plasma membrane"/>
    <property type="evidence" value="ECO:0007669"/>
    <property type="project" value="TreeGrafter"/>
</dbReference>
<evidence type="ECO:0000256" key="3">
    <source>
        <dbReference type="ARBA" id="ARBA00022679"/>
    </source>
</evidence>
<reference evidence="18 19" key="1">
    <citation type="submission" date="2018-11" db="EMBL/GenBank/DDBJ databases">
        <title>Aerococcus sp. SJQ22, whole genome shotgun sequence.</title>
        <authorList>
            <person name="Sun L."/>
            <person name="Gao X."/>
            <person name="Chen W."/>
            <person name="Huang K."/>
        </authorList>
    </citation>
    <scope>NUCLEOTIDE SEQUENCE [LARGE SCALE GENOMIC DNA]</scope>
    <source>
        <strain evidence="18 19">SJQ22</strain>
    </source>
</reference>
<dbReference type="Pfam" id="PF01098">
    <property type="entry name" value="FTSW_RODA_SPOVE"/>
    <property type="match status" value="1"/>
</dbReference>
<evidence type="ECO:0000256" key="5">
    <source>
        <dbReference type="ARBA" id="ARBA00022960"/>
    </source>
</evidence>
<evidence type="ECO:0000256" key="4">
    <source>
        <dbReference type="ARBA" id="ARBA00022692"/>
    </source>
</evidence>
<keyword evidence="4 17" id="KW-0812">Transmembrane</keyword>
<evidence type="ECO:0000256" key="9">
    <source>
        <dbReference type="ARBA" id="ARBA00032370"/>
    </source>
</evidence>
<keyword evidence="2" id="KW-0328">Glycosyltransferase</keyword>
<dbReference type="GO" id="GO:0032153">
    <property type="term" value="C:cell division site"/>
    <property type="evidence" value="ECO:0007669"/>
    <property type="project" value="TreeGrafter"/>
</dbReference>
<dbReference type="PANTHER" id="PTHR30474:SF2">
    <property type="entry name" value="PEPTIDOGLYCAN GLYCOSYLTRANSFERASE FTSW-RELATED"/>
    <property type="match status" value="1"/>
</dbReference>
<dbReference type="GO" id="GO:0008955">
    <property type="term" value="F:peptidoglycan glycosyltransferase activity"/>
    <property type="evidence" value="ECO:0007669"/>
    <property type="project" value="UniProtKB-EC"/>
</dbReference>
<name>A0A3N4GEM9_9LACT</name>
<dbReference type="GO" id="GO:0015648">
    <property type="term" value="F:lipid-linked peptidoglycan transporter activity"/>
    <property type="evidence" value="ECO:0007669"/>
    <property type="project" value="TreeGrafter"/>
</dbReference>
<feature type="transmembrane region" description="Helical" evidence="17">
    <location>
        <begin position="38"/>
        <end position="59"/>
    </location>
</feature>
<evidence type="ECO:0000256" key="12">
    <source>
        <dbReference type="ARBA" id="ARBA00041185"/>
    </source>
</evidence>
<comment type="subcellular location">
    <subcellularLocation>
        <location evidence="1">Membrane</location>
        <topology evidence="1">Multi-pass membrane protein</topology>
    </subcellularLocation>
</comment>
<feature type="transmembrane region" description="Helical" evidence="17">
    <location>
        <begin position="283"/>
        <end position="304"/>
    </location>
</feature>
<comment type="similarity">
    <text evidence="11">Belongs to the SEDS family. FtsW subfamily.</text>
</comment>
<evidence type="ECO:0000256" key="17">
    <source>
        <dbReference type="SAM" id="Phobius"/>
    </source>
</evidence>
<dbReference type="InterPro" id="IPR018365">
    <property type="entry name" value="Cell_cycle_FtsW-rel_CS"/>
</dbReference>
<dbReference type="EC" id="2.4.99.28" evidence="14"/>
<dbReference type="GO" id="GO:0051301">
    <property type="term" value="P:cell division"/>
    <property type="evidence" value="ECO:0007669"/>
    <property type="project" value="InterPro"/>
</dbReference>
<feature type="transmembrane region" description="Helical" evidence="17">
    <location>
        <begin position="316"/>
        <end position="340"/>
    </location>
</feature>
<gene>
    <name evidence="18" type="ORF">EF384_02755</name>
</gene>
<dbReference type="Proteomes" id="UP000273977">
    <property type="component" value="Unassembled WGS sequence"/>
</dbReference>
<feature type="transmembrane region" description="Helical" evidence="17">
    <location>
        <begin position="193"/>
        <end position="210"/>
    </location>
</feature>
<feature type="transmembrane region" description="Helical" evidence="17">
    <location>
        <begin position="71"/>
        <end position="91"/>
    </location>
</feature>
<feature type="transmembrane region" description="Helical" evidence="17">
    <location>
        <begin position="145"/>
        <end position="162"/>
    </location>
</feature>
<evidence type="ECO:0000256" key="8">
    <source>
        <dbReference type="ARBA" id="ARBA00023136"/>
    </source>
</evidence>
<dbReference type="OrthoDB" id="9812661at2"/>
<dbReference type="GO" id="GO:0009252">
    <property type="term" value="P:peptidoglycan biosynthetic process"/>
    <property type="evidence" value="ECO:0007669"/>
    <property type="project" value="UniProtKB-KW"/>
</dbReference>
<dbReference type="AlphaFoldDB" id="A0A3N4GEM9"/>
<evidence type="ECO:0000256" key="16">
    <source>
        <dbReference type="ARBA" id="ARBA00049966"/>
    </source>
</evidence>
<feature type="transmembrane region" description="Helical" evidence="17">
    <location>
        <begin position="7"/>
        <end position="26"/>
    </location>
</feature>
<evidence type="ECO:0000256" key="1">
    <source>
        <dbReference type="ARBA" id="ARBA00004141"/>
    </source>
</evidence>
<dbReference type="PANTHER" id="PTHR30474">
    <property type="entry name" value="CELL CYCLE PROTEIN"/>
    <property type="match status" value="1"/>
</dbReference>
<keyword evidence="8 17" id="KW-0472">Membrane</keyword>
<comment type="catalytic activity">
    <reaction evidence="15">
        <text>[GlcNAc-(1-&gt;4)-Mur2Ac(oyl-L-Ala-gamma-D-Glu-L-Lys-D-Ala-D-Ala)](n)-di-trans,octa-cis-undecaprenyl diphosphate + beta-D-GlcNAc-(1-&gt;4)-Mur2Ac(oyl-L-Ala-gamma-D-Glu-L-Lys-D-Ala-D-Ala)-di-trans,octa-cis-undecaprenyl diphosphate = [GlcNAc-(1-&gt;4)-Mur2Ac(oyl-L-Ala-gamma-D-Glu-L-Lys-D-Ala-D-Ala)](n+1)-di-trans,octa-cis-undecaprenyl diphosphate + di-trans,octa-cis-undecaprenyl diphosphate + H(+)</text>
        <dbReference type="Rhea" id="RHEA:23708"/>
        <dbReference type="Rhea" id="RHEA-COMP:9602"/>
        <dbReference type="Rhea" id="RHEA-COMP:9603"/>
        <dbReference type="ChEBI" id="CHEBI:15378"/>
        <dbReference type="ChEBI" id="CHEBI:58405"/>
        <dbReference type="ChEBI" id="CHEBI:60033"/>
        <dbReference type="ChEBI" id="CHEBI:78435"/>
        <dbReference type="EC" id="2.4.99.28"/>
    </reaction>
</comment>
<comment type="caution">
    <text evidence="18">The sequence shown here is derived from an EMBL/GenBank/DDBJ whole genome shotgun (WGS) entry which is preliminary data.</text>
</comment>
<feature type="transmembrane region" description="Helical" evidence="17">
    <location>
        <begin position="168"/>
        <end position="186"/>
    </location>
</feature>
<keyword evidence="5" id="KW-0133">Cell shape</keyword>
<dbReference type="EMBL" id="RKMG01000005">
    <property type="protein sequence ID" value="RPA61323.1"/>
    <property type="molecule type" value="Genomic_DNA"/>
</dbReference>
<dbReference type="PROSITE" id="PS00428">
    <property type="entry name" value="FTSW_RODA_SPOVE"/>
    <property type="match status" value="1"/>
</dbReference>
<evidence type="ECO:0000256" key="2">
    <source>
        <dbReference type="ARBA" id="ARBA00022676"/>
    </source>
</evidence>
<keyword evidence="7 17" id="KW-1133">Transmembrane helix</keyword>
<feature type="transmembrane region" description="Helical" evidence="17">
    <location>
        <begin position="352"/>
        <end position="371"/>
    </location>
</feature>
<accession>A0A3N4GEM9</accession>
<evidence type="ECO:0000313" key="19">
    <source>
        <dbReference type="Proteomes" id="UP000273977"/>
    </source>
</evidence>
<evidence type="ECO:0000256" key="7">
    <source>
        <dbReference type="ARBA" id="ARBA00022989"/>
    </source>
</evidence>
<evidence type="ECO:0000256" key="11">
    <source>
        <dbReference type="ARBA" id="ARBA00038053"/>
    </source>
</evidence>
<proteinExistence type="inferred from homology"/>
<sequence>MDGVIFILYIILLAVGLLMVTTASSYRATAEGSPTYYYLMRQALFAGVGFIALIFIFLMNAKFWRKKWMQIFIYVVILSLLLVTAKFGRAINGAQGWLFLGPLSLQPVEFAKPALILLVAHFLSKREVQDSLVKAKNPFELIKQFWLPLGAILFWLVIIFTFPDVGGVLILGSLLALMILNAGLPISWLRNTVFGIIFIYFVVVLLFRFVDLSHIDSYQIQRFTAFIDPFQDARDAGLQLVYGYYAFANGGIFGLGAGNSIQKLGYLPEAHNDFIMAIVGEEFGMWGVLAILFLYFGLVLYIFYRAQKMKRTYHQLILLGVGAYFLIQAFVNLGGVLGLIPLTGVTFPFMSYGGSSLLVTSIMIGIALNILRTDKQMYRASLQEKLQKEERKV</sequence>
<protein>
    <recommendedName>
        <fullName evidence="12">Probable peptidoglycan glycosyltransferase FtsW</fullName>
        <ecNumber evidence="14">2.4.99.28</ecNumber>
    </recommendedName>
    <alternativeName>
        <fullName evidence="13">Cell division protein FtsW</fullName>
    </alternativeName>
    <alternativeName>
        <fullName evidence="10">Cell wall polymerase</fullName>
    </alternativeName>
    <alternativeName>
        <fullName evidence="9">Peptidoglycan polymerase</fullName>
    </alternativeName>
</protein>
<dbReference type="InterPro" id="IPR001182">
    <property type="entry name" value="FtsW/RodA"/>
</dbReference>
<dbReference type="GO" id="GO:0008360">
    <property type="term" value="P:regulation of cell shape"/>
    <property type="evidence" value="ECO:0007669"/>
    <property type="project" value="UniProtKB-KW"/>
</dbReference>
<keyword evidence="19" id="KW-1185">Reference proteome</keyword>
<comment type="function">
    <text evidence="16">Peptidoglycan polymerase that is essential for cell division.</text>
</comment>
<organism evidence="18 19">
    <name type="scientific">Aerococcus agrisoli</name>
    <dbReference type="NCBI Taxonomy" id="2487350"/>
    <lineage>
        <taxon>Bacteria</taxon>
        <taxon>Bacillati</taxon>
        <taxon>Bacillota</taxon>
        <taxon>Bacilli</taxon>
        <taxon>Lactobacillales</taxon>
        <taxon>Aerococcaceae</taxon>
        <taxon>Aerococcus</taxon>
    </lineage>
</organism>